<gene>
    <name evidence="1" type="ORF">E1163_22090</name>
</gene>
<keyword evidence="2" id="KW-1185">Reference proteome</keyword>
<accession>A0ABW9RXD3</accession>
<evidence type="ECO:0000313" key="2">
    <source>
        <dbReference type="Proteomes" id="UP000798808"/>
    </source>
</evidence>
<protein>
    <submittedName>
        <fullName evidence="1">Uncharacterized protein</fullName>
    </submittedName>
</protein>
<dbReference type="RefSeq" id="WP_155174662.1">
    <property type="nucleotide sequence ID" value="NZ_BAAAFL010000024.1"/>
</dbReference>
<dbReference type="Proteomes" id="UP000798808">
    <property type="component" value="Unassembled WGS sequence"/>
</dbReference>
<reference evidence="1 2" key="1">
    <citation type="submission" date="2019-02" db="EMBL/GenBank/DDBJ databases">
        <authorList>
            <person name="Goldberg S.R."/>
            <person name="Haltli B.A."/>
            <person name="Correa H."/>
            <person name="Russell K.G."/>
        </authorList>
    </citation>
    <scope>NUCLEOTIDE SEQUENCE [LARGE SCALE GENOMIC DNA]</scope>
    <source>
        <strain evidence="1 2">JCM 16186</strain>
    </source>
</reference>
<name>A0ABW9RXD3_9BACT</name>
<sequence length="83" mass="10075">MKKRLLIFGLLTLAVVAGRFWLGVYIHDEFFEKHIFVKHRPIWKWKFYSPIGMSDKTLDDLSPEQQEEQRLFDEFVRDRGMSR</sequence>
<proteinExistence type="predicted"/>
<dbReference type="EMBL" id="SMLW01000638">
    <property type="protein sequence ID" value="MTI27665.1"/>
    <property type="molecule type" value="Genomic_DNA"/>
</dbReference>
<comment type="caution">
    <text evidence="1">The sequence shown here is derived from an EMBL/GenBank/DDBJ whole genome shotgun (WGS) entry which is preliminary data.</text>
</comment>
<evidence type="ECO:0000313" key="1">
    <source>
        <dbReference type="EMBL" id="MTI27665.1"/>
    </source>
</evidence>
<organism evidence="1 2">
    <name type="scientific">Fulvivirga kasyanovii</name>
    <dbReference type="NCBI Taxonomy" id="396812"/>
    <lineage>
        <taxon>Bacteria</taxon>
        <taxon>Pseudomonadati</taxon>
        <taxon>Bacteroidota</taxon>
        <taxon>Cytophagia</taxon>
        <taxon>Cytophagales</taxon>
        <taxon>Fulvivirgaceae</taxon>
        <taxon>Fulvivirga</taxon>
    </lineage>
</organism>